<accession>A0A1D2NFG2</accession>
<dbReference type="InterPro" id="IPR004680">
    <property type="entry name" value="Cit_transptr-like_dom"/>
</dbReference>
<dbReference type="Proteomes" id="UP000094527">
    <property type="component" value="Unassembled WGS sequence"/>
</dbReference>
<keyword evidence="9" id="KW-1185">Reference proteome</keyword>
<dbReference type="STRING" id="48709.A0A1D2NFG2"/>
<evidence type="ECO:0000313" key="8">
    <source>
        <dbReference type="EMBL" id="ODN03825.1"/>
    </source>
</evidence>
<name>A0A1D2NFG2_ORCCI</name>
<sequence>MHSIPELNLSMGWTALLGAVLLLILADRKELEGIFSRVEWSTLIFFSALFIVMESVSKLGLLDWIGNQTEEVILHVNPESRTIVAILIILWVSGIASAFIDNIPFTTMMIQIVTKLATSLQLPLNPLVWALAFGTCLGGNGTLIGASANVVCAGVADQHGYRFSFVDYFRIGFPMMIVSLVVASAYLVTSYYIGFY</sequence>
<dbReference type="AlphaFoldDB" id="A0A1D2NFG2"/>
<protein>
    <submittedName>
        <fullName evidence="8">P protein</fullName>
    </submittedName>
</protein>
<comment type="caution">
    <text evidence="8">The sequence shown here is derived from an EMBL/GenBank/DDBJ whole genome shotgun (WGS) entry which is preliminary data.</text>
</comment>
<evidence type="ECO:0000256" key="4">
    <source>
        <dbReference type="ARBA" id="ARBA00022989"/>
    </source>
</evidence>
<keyword evidence="3 6" id="KW-0812">Transmembrane</keyword>
<dbReference type="PANTHER" id="PTHR43568">
    <property type="entry name" value="P PROTEIN"/>
    <property type="match status" value="1"/>
</dbReference>
<evidence type="ECO:0000313" key="9">
    <source>
        <dbReference type="Proteomes" id="UP000094527"/>
    </source>
</evidence>
<feature type="transmembrane region" description="Helical" evidence="6">
    <location>
        <begin position="38"/>
        <end position="61"/>
    </location>
</feature>
<organism evidence="8 9">
    <name type="scientific">Orchesella cincta</name>
    <name type="common">Springtail</name>
    <name type="synonym">Podura cincta</name>
    <dbReference type="NCBI Taxonomy" id="48709"/>
    <lineage>
        <taxon>Eukaryota</taxon>
        <taxon>Metazoa</taxon>
        <taxon>Ecdysozoa</taxon>
        <taxon>Arthropoda</taxon>
        <taxon>Hexapoda</taxon>
        <taxon>Collembola</taxon>
        <taxon>Entomobryomorpha</taxon>
        <taxon>Entomobryoidea</taxon>
        <taxon>Orchesellidae</taxon>
        <taxon>Orchesellinae</taxon>
        <taxon>Orchesella</taxon>
    </lineage>
</organism>
<evidence type="ECO:0000256" key="2">
    <source>
        <dbReference type="ARBA" id="ARBA00022448"/>
    </source>
</evidence>
<evidence type="ECO:0000256" key="3">
    <source>
        <dbReference type="ARBA" id="ARBA00022692"/>
    </source>
</evidence>
<feature type="transmembrane region" description="Helical" evidence="6">
    <location>
        <begin position="82"/>
        <end position="100"/>
    </location>
</feature>
<dbReference type="OMA" id="MESIVEM"/>
<evidence type="ECO:0000259" key="7">
    <source>
        <dbReference type="Pfam" id="PF03600"/>
    </source>
</evidence>
<dbReference type="GO" id="GO:0055085">
    <property type="term" value="P:transmembrane transport"/>
    <property type="evidence" value="ECO:0007669"/>
    <property type="project" value="InterPro"/>
</dbReference>
<feature type="transmembrane region" description="Helical" evidence="6">
    <location>
        <begin position="127"/>
        <end position="156"/>
    </location>
</feature>
<reference evidence="8 9" key="1">
    <citation type="journal article" date="2016" name="Genome Biol. Evol.">
        <title>Gene Family Evolution Reflects Adaptation to Soil Environmental Stressors in the Genome of the Collembolan Orchesella cincta.</title>
        <authorList>
            <person name="Faddeeva-Vakhrusheva A."/>
            <person name="Derks M.F."/>
            <person name="Anvar S.Y."/>
            <person name="Agamennone V."/>
            <person name="Suring W."/>
            <person name="Smit S."/>
            <person name="van Straalen N.M."/>
            <person name="Roelofs D."/>
        </authorList>
    </citation>
    <scope>NUCLEOTIDE SEQUENCE [LARGE SCALE GENOMIC DNA]</scope>
    <source>
        <tissue evidence="8">Mixed pool</tissue>
    </source>
</reference>
<gene>
    <name evidence="8" type="ORF">Ocin01_02849</name>
</gene>
<feature type="transmembrane region" description="Helical" evidence="6">
    <location>
        <begin position="168"/>
        <end position="193"/>
    </location>
</feature>
<evidence type="ECO:0000256" key="5">
    <source>
        <dbReference type="ARBA" id="ARBA00023136"/>
    </source>
</evidence>
<proteinExistence type="predicted"/>
<dbReference type="GO" id="GO:0016020">
    <property type="term" value="C:membrane"/>
    <property type="evidence" value="ECO:0007669"/>
    <property type="project" value="UniProtKB-SubCell"/>
</dbReference>
<dbReference type="OrthoDB" id="442352at2759"/>
<comment type="subcellular location">
    <subcellularLocation>
        <location evidence="1">Membrane</location>
        <topology evidence="1">Multi-pass membrane protein</topology>
    </subcellularLocation>
</comment>
<feature type="transmembrane region" description="Helical" evidence="6">
    <location>
        <begin position="7"/>
        <end position="26"/>
    </location>
</feature>
<keyword evidence="5 6" id="KW-0472">Membrane</keyword>
<dbReference type="Pfam" id="PF03600">
    <property type="entry name" value="CitMHS"/>
    <property type="match status" value="1"/>
</dbReference>
<feature type="domain" description="Citrate transporter-like" evidence="7">
    <location>
        <begin position="12"/>
        <end position="134"/>
    </location>
</feature>
<dbReference type="EMBL" id="LJIJ01000062">
    <property type="protein sequence ID" value="ODN03825.1"/>
    <property type="molecule type" value="Genomic_DNA"/>
</dbReference>
<evidence type="ECO:0000256" key="1">
    <source>
        <dbReference type="ARBA" id="ARBA00004141"/>
    </source>
</evidence>
<keyword evidence="2" id="KW-0813">Transport</keyword>
<evidence type="ECO:0000256" key="6">
    <source>
        <dbReference type="SAM" id="Phobius"/>
    </source>
</evidence>
<dbReference type="InterPro" id="IPR051475">
    <property type="entry name" value="Diverse_Ion_Transporter"/>
</dbReference>
<dbReference type="PANTHER" id="PTHR43568:SF1">
    <property type="entry name" value="P PROTEIN"/>
    <property type="match status" value="1"/>
</dbReference>
<keyword evidence="4 6" id="KW-1133">Transmembrane helix</keyword>